<dbReference type="KEGG" id="dpp:DICPUDRAFT_88361"/>
<dbReference type="SMART" id="SM00812">
    <property type="entry name" value="Alpha_L_fucos"/>
    <property type="match status" value="1"/>
</dbReference>
<comment type="similarity">
    <text evidence="4 9">Belongs to the glycosyl hydrolase 29 family.</text>
</comment>
<dbReference type="PRINTS" id="PR00741">
    <property type="entry name" value="GLHYDRLASE29"/>
</dbReference>
<evidence type="ECO:0000256" key="1">
    <source>
        <dbReference type="ARBA" id="ARBA00000321"/>
    </source>
</evidence>
<dbReference type="SUPFAM" id="SSF51445">
    <property type="entry name" value="(Trans)glycosidases"/>
    <property type="match status" value="1"/>
</dbReference>
<evidence type="ECO:0000256" key="2">
    <source>
        <dbReference type="ARBA" id="ARBA00000419"/>
    </source>
</evidence>
<dbReference type="InterPro" id="IPR000933">
    <property type="entry name" value="Glyco_hydro_29"/>
</dbReference>
<dbReference type="FunFam" id="3.20.20.80:FF:000201">
    <property type="entry name" value="Alpha-L-fucosidase"/>
    <property type="match status" value="1"/>
</dbReference>
<dbReference type="PANTHER" id="PTHR10030:SF37">
    <property type="entry name" value="ALPHA-L-FUCOSIDASE-RELATED"/>
    <property type="match status" value="1"/>
</dbReference>
<protein>
    <recommendedName>
        <fullName evidence="5">alpha-L-fucosidase</fullName>
        <ecNumber evidence="5">3.2.1.51</ecNumber>
    </recommendedName>
</protein>
<proteinExistence type="inferred from homology"/>
<reference evidence="14" key="1">
    <citation type="journal article" date="2011" name="Genome Biol.">
        <title>Comparative genomics of the social amoebae Dictyostelium discoideum and Dictyostelium purpureum.</title>
        <authorList>
            <consortium name="US DOE Joint Genome Institute (JGI-PGF)"/>
            <person name="Sucgang R."/>
            <person name="Kuo A."/>
            <person name="Tian X."/>
            <person name="Salerno W."/>
            <person name="Parikh A."/>
            <person name="Feasley C.L."/>
            <person name="Dalin E."/>
            <person name="Tu H."/>
            <person name="Huang E."/>
            <person name="Barry K."/>
            <person name="Lindquist E."/>
            <person name="Shapiro H."/>
            <person name="Bruce D."/>
            <person name="Schmutz J."/>
            <person name="Salamov A."/>
            <person name="Fey P."/>
            <person name="Gaudet P."/>
            <person name="Anjard C."/>
            <person name="Babu M.M."/>
            <person name="Basu S."/>
            <person name="Bushmanova Y."/>
            <person name="van der Wel H."/>
            <person name="Katoh-Kurasawa M."/>
            <person name="Dinh C."/>
            <person name="Coutinho P.M."/>
            <person name="Saito T."/>
            <person name="Elias M."/>
            <person name="Schaap P."/>
            <person name="Kay R.R."/>
            <person name="Henrissat B."/>
            <person name="Eichinger L."/>
            <person name="Rivero F."/>
            <person name="Putnam N.H."/>
            <person name="West C.M."/>
            <person name="Loomis W.F."/>
            <person name="Chisholm R.L."/>
            <person name="Shaulsky G."/>
            <person name="Strassmann J.E."/>
            <person name="Queller D.C."/>
            <person name="Kuspa A."/>
            <person name="Grigoriev I.V."/>
        </authorList>
    </citation>
    <scope>NUCLEOTIDE SEQUENCE [LARGE SCALE GENOMIC DNA]</scope>
    <source>
        <strain evidence="14">QSDP1</strain>
    </source>
</reference>
<dbReference type="Pfam" id="PF16757">
    <property type="entry name" value="Fucosidase_C"/>
    <property type="match status" value="1"/>
</dbReference>
<evidence type="ECO:0000256" key="9">
    <source>
        <dbReference type="PIRNR" id="PIRNR001092"/>
    </source>
</evidence>
<dbReference type="Proteomes" id="UP000001064">
    <property type="component" value="Unassembled WGS sequence"/>
</dbReference>
<dbReference type="VEuPathDB" id="AmoebaDB:DICPUDRAFT_88361"/>
<evidence type="ECO:0000256" key="6">
    <source>
        <dbReference type="ARBA" id="ARBA00022729"/>
    </source>
</evidence>
<dbReference type="InterPro" id="IPR013780">
    <property type="entry name" value="Glyco_hydro_b"/>
</dbReference>
<dbReference type="AlphaFoldDB" id="F0ZNY3"/>
<evidence type="ECO:0000256" key="3">
    <source>
        <dbReference type="ARBA" id="ARBA00004071"/>
    </source>
</evidence>
<evidence type="ECO:0000256" key="8">
    <source>
        <dbReference type="ARBA" id="ARBA00023295"/>
    </source>
</evidence>
<comment type="catalytic activity">
    <reaction evidence="2">
        <text>a neolactoside IV(2)-alpha-Fuc-nLc4Cer(d18:0) + H2O = a neolactoside nLc4Cer(d18:0) + L-fucose</text>
        <dbReference type="Rhea" id="RHEA:49308"/>
        <dbReference type="ChEBI" id="CHEBI:2181"/>
        <dbReference type="ChEBI" id="CHEBI:15377"/>
        <dbReference type="ChEBI" id="CHEBI:91119"/>
        <dbReference type="ChEBI" id="CHEBI:91121"/>
    </reaction>
    <physiologicalReaction direction="left-to-right" evidence="2">
        <dbReference type="Rhea" id="RHEA:49309"/>
    </physiologicalReaction>
</comment>
<dbReference type="GO" id="GO:0016139">
    <property type="term" value="P:glycoside catabolic process"/>
    <property type="evidence" value="ECO:0000318"/>
    <property type="project" value="GO_Central"/>
</dbReference>
<keyword evidence="14" id="KW-1185">Reference proteome</keyword>
<sequence length="462" mass="52545">MKLLISVLLSLFLNVINVNSQIYTSNWTSINSRPLPSWYDSVKFGIFIHFGVYSVPAYSDGGYAEWYWWNLESGDDNNSTKQWHGEHFGPNFKYQDFAPMFNCRDFNANDWASIIDKSGAKYVVLTSKHHEGYTLWPSEQSWGWNSVDVGPNRDIVAELTKAVKNLGLHMGLYHSLFEWFNPFYLSDKSSGNPPTKEEYVDTVLMPQLMDIVNSYEPHVIWADGDWEQASDYWKSTDFLSWLYTNSSVKDVVVVNDRWGHGCRNTNGGFFTGSDAWLPNKLIDHKWENCETIGFSYGYDQFEPAKAYTNSTILIQKFSQTVSCGGNFLLDIGPDAEGTIPINMQNTLLDIGYWLQINGESIYDSSPWRVQNQTSSIWYTTNKSNGAIYALVFEYPESGQLLLNDPICNSNSQVNLLGFKSASKITIQLPKSNDQPGITLNLPFASPQDYPPFVYVFKLVGCN</sequence>
<organism evidence="13 14">
    <name type="scientific">Dictyostelium purpureum</name>
    <name type="common">Slime mold</name>
    <dbReference type="NCBI Taxonomy" id="5786"/>
    <lineage>
        <taxon>Eukaryota</taxon>
        <taxon>Amoebozoa</taxon>
        <taxon>Evosea</taxon>
        <taxon>Eumycetozoa</taxon>
        <taxon>Dictyostelia</taxon>
        <taxon>Dictyosteliales</taxon>
        <taxon>Dictyosteliaceae</taxon>
        <taxon>Dictyostelium</taxon>
    </lineage>
</organism>
<dbReference type="PROSITE" id="PS00385">
    <property type="entry name" value="ALPHA_L_FUCOSIDASE"/>
    <property type="match status" value="1"/>
</dbReference>
<feature type="domain" description="Alpha-L-fucosidase C-terminal" evidence="12">
    <location>
        <begin position="372"/>
        <end position="458"/>
    </location>
</feature>
<dbReference type="GO" id="GO:0004560">
    <property type="term" value="F:alpha-L-fucosidase activity"/>
    <property type="evidence" value="ECO:0000318"/>
    <property type="project" value="GO_Central"/>
</dbReference>
<gene>
    <name evidence="13" type="ORF">DICPUDRAFT_88361</name>
</gene>
<dbReference type="GeneID" id="10500047"/>
<dbReference type="Gene3D" id="2.60.40.1180">
    <property type="entry name" value="Golgi alpha-mannosidase II"/>
    <property type="match status" value="1"/>
</dbReference>
<dbReference type="InterPro" id="IPR016286">
    <property type="entry name" value="FUC_metazoa-typ"/>
</dbReference>
<dbReference type="EC" id="3.2.1.51" evidence="5"/>
<dbReference type="OMA" id="LPEHKWE"/>
<dbReference type="OrthoDB" id="6039950at2759"/>
<comment type="function">
    <text evidence="3">Alpha-L-fucosidase is responsible for hydrolyzing the alpha-1,6-linked fucose joined to the reducing-end N-acetylglucosamine of the carbohydrate moieties of glycoproteins.</text>
</comment>
<dbReference type="RefSeq" id="XP_003289137.1">
    <property type="nucleotide sequence ID" value="XM_003289089.1"/>
</dbReference>
<feature type="signal peptide" evidence="9">
    <location>
        <begin position="1"/>
        <end position="20"/>
    </location>
</feature>
<evidence type="ECO:0000256" key="4">
    <source>
        <dbReference type="ARBA" id="ARBA00007951"/>
    </source>
</evidence>
<dbReference type="GO" id="GO:0005764">
    <property type="term" value="C:lysosome"/>
    <property type="evidence" value="ECO:0000318"/>
    <property type="project" value="GO_Central"/>
</dbReference>
<dbReference type="PANTHER" id="PTHR10030">
    <property type="entry name" value="ALPHA-L-FUCOSIDASE"/>
    <property type="match status" value="1"/>
</dbReference>
<evidence type="ECO:0000256" key="5">
    <source>
        <dbReference type="ARBA" id="ARBA00012662"/>
    </source>
</evidence>
<evidence type="ECO:0000259" key="11">
    <source>
        <dbReference type="Pfam" id="PF01120"/>
    </source>
</evidence>
<evidence type="ECO:0000313" key="13">
    <source>
        <dbReference type="EMBL" id="EGC34344.1"/>
    </source>
</evidence>
<evidence type="ECO:0000256" key="7">
    <source>
        <dbReference type="ARBA" id="ARBA00022801"/>
    </source>
</evidence>
<keyword evidence="7 9" id="KW-0378">Hydrolase</keyword>
<dbReference type="InterPro" id="IPR057739">
    <property type="entry name" value="Glyco_hydro_29_N"/>
</dbReference>
<keyword evidence="8 9" id="KW-0326">Glycosidase</keyword>
<dbReference type="Gene3D" id="3.20.20.80">
    <property type="entry name" value="Glycosidases"/>
    <property type="match status" value="1"/>
</dbReference>
<dbReference type="Pfam" id="PF01120">
    <property type="entry name" value="Alpha_L_fucos"/>
    <property type="match status" value="1"/>
</dbReference>
<dbReference type="FunFam" id="2.60.40.1180:FF:000051">
    <property type="entry name" value="Alpha-L-fucosidase"/>
    <property type="match status" value="1"/>
</dbReference>
<dbReference type="EMBL" id="GL871101">
    <property type="protein sequence ID" value="EGC34344.1"/>
    <property type="molecule type" value="Genomic_DNA"/>
</dbReference>
<keyword evidence="6 9" id="KW-0732">Signal</keyword>
<feature type="site" description="May be important for catalysis" evidence="10">
    <location>
        <position position="289"/>
    </location>
</feature>
<accession>F0ZNY3</accession>
<feature type="chain" id="PRO_5016196027" description="alpha-L-fucosidase" evidence="9">
    <location>
        <begin position="21"/>
        <end position="462"/>
    </location>
</feature>
<dbReference type="InterPro" id="IPR031919">
    <property type="entry name" value="Fucosidase_C"/>
</dbReference>
<dbReference type="InterPro" id="IPR018526">
    <property type="entry name" value="Glyco_hydro_29_CS"/>
</dbReference>
<comment type="catalytic activity">
    <reaction evidence="1">
        <text>a neolactoside IV(2)-alpha-Fuc-nLc4Cer(d18:1(4E)) + H2O = a neolactoside nLc4Cer(d18:1(4E)) + L-fucose</text>
        <dbReference type="Rhea" id="RHEA:48224"/>
        <dbReference type="ChEBI" id="CHEBI:2181"/>
        <dbReference type="ChEBI" id="CHEBI:15377"/>
        <dbReference type="ChEBI" id="CHEBI:17006"/>
        <dbReference type="ChEBI" id="CHEBI:28691"/>
    </reaction>
    <physiologicalReaction direction="left-to-right" evidence="1">
        <dbReference type="Rhea" id="RHEA:48225"/>
    </physiologicalReaction>
</comment>
<evidence type="ECO:0000313" key="14">
    <source>
        <dbReference type="Proteomes" id="UP000001064"/>
    </source>
</evidence>
<dbReference type="GO" id="GO:0006004">
    <property type="term" value="P:fucose metabolic process"/>
    <property type="evidence" value="ECO:0000318"/>
    <property type="project" value="GO_Central"/>
</dbReference>
<evidence type="ECO:0000259" key="12">
    <source>
        <dbReference type="Pfam" id="PF16757"/>
    </source>
</evidence>
<dbReference type="eggNOG" id="KOG3340">
    <property type="taxonomic scope" value="Eukaryota"/>
</dbReference>
<name>F0ZNY3_DICPU</name>
<dbReference type="PIRSF" id="PIRSF001092">
    <property type="entry name" value="Alpha-L-fucosidase"/>
    <property type="match status" value="1"/>
</dbReference>
<feature type="domain" description="Glycoside hydrolase family 29 N-terminal" evidence="11">
    <location>
        <begin position="16"/>
        <end position="359"/>
    </location>
</feature>
<dbReference type="InParanoid" id="F0ZNY3"/>
<dbReference type="InterPro" id="IPR017853">
    <property type="entry name" value="GH"/>
</dbReference>
<evidence type="ECO:0000256" key="10">
    <source>
        <dbReference type="PIRSR" id="PIRSR001092-1"/>
    </source>
</evidence>
<dbReference type="FunCoup" id="F0ZNY3">
    <property type="interactions" value="10"/>
</dbReference>
<dbReference type="STRING" id="5786.F0ZNY3"/>